<dbReference type="STRING" id="908937.Prede_0470"/>
<dbReference type="Pfam" id="PF13472">
    <property type="entry name" value="Lipase_GDSL_2"/>
    <property type="match status" value="1"/>
</dbReference>
<dbReference type="GO" id="GO:0016788">
    <property type="term" value="F:hydrolase activity, acting on ester bonds"/>
    <property type="evidence" value="ECO:0007669"/>
    <property type="project" value="UniProtKB-ARBA"/>
</dbReference>
<organism evidence="3 4">
    <name type="scientific">Prevotella dentalis (strain ATCC 49559 / DSM 3688 / JCM 13448 / NCTC 12043 / ES 2772)</name>
    <name type="common">Mitsuokella dentalis</name>
    <dbReference type="NCBI Taxonomy" id="908937"/>
    <lineage>
        <taxon>Bacteria</taxon>
        <taxon>Pseudomonadati</taxon>
        <taxon>Bacteroidota</taxon>
        <taxon>Bacteroidia</taxon>
        <taxon>Bacteroidales</taxon>
        <taxon>Prevotellaceae</taxon>
        <taxon>Prevotella</taxon>
    </lineage>
</organism>
<evidence type="ECO:0000259" key="2">
    <source>
        <dbReference type="Pfam" id="PF13472"/>
    </source>
</evidence>
<evidence type="ECO:0000313" key="4">
    <source>
        <dbReference type="Proteomes" id="UP000007820"/>
    </source>
</evidence>
<comment type="caution">
    <text evidence="3">The sequence shown here is derived from an EMBL/GenBank/DDBJ whole genome shotgun (WGS) entry which is preliminary data.</text>
</comment>
<protein>
    <recommendedName>
        <fullName evidence="2">SGNH hydrolase-type esterase domain-containing protein</fullName>
    </recommendedName>
</protein>
<proteinExistence type="predicted"/>
<feature type="domain" description="SGNH hydrolase-type esterase" evidence="2">
    <location>
        <begin position="71"/>
        <end position="243"/>
    </location>
</feature>
<dbReference type="eggNOG" id="COG2755">
    <property type="taxonomic scope" value="Bacteria"/>
</dbReference>
<dbReference type="Gene3D" id="3.40.50.1110">
    <property type="entry name" value="SGNH hydrolase"/>
    <property type="match status" value="1"/>
</dbReference>
<dbReference type="InterPro" id="IPR013830">
    <property type="entry name" value="SGNH_hydro"/>
</dbReference>
<sequence>MLPYFYIFVRMKKRMSVPMKRMLLICFSLCVGMAGYGQQNHYAVKMGEFSKMRAIDSTDVVMLGAGLTEYAGDWNVLLHWKRVRNRGIAGDDTSGLFRRLQQILAGRPKAIFLMVGRDDILNHRSVEETYQSCIKIITYIRRESLGTRLFVESNLPVHETFSMDKSAPTNLQDKTNAQQGQSNPLQGKSKTIAALNVKLRHFCEQHAISYVNLFKSFVRHGTNELRRELTLDGIQLSALGYKVWVFELKRYLVELEGLKS</sequence>
<feature type="region of interest" description="Disordered" evidence="1">
    <location>
        <begin position="166"/>
        <end position="185"/>
    </location>
</feature>
<dbReference type="Proteomes" id="UP000007820">
    <property type="component" value="Unassembled WGS sequence"/>
</dbReference>
<dbReference type="InterPro" id="IPR036514">
    <property type="entry name" value="SGNH_hydro_sf"/>
</dbReference>
<feature type="compositionally biased region" description="Polar residues" evidence="1">
    <location>
        <begin position="167"/>
        <end position="185"/>
    </location>
</feature>
<name>F9D0C6_PREDD</name>
<dbReference type="EMBL" id="AFPW01000004">
    <property type="protein sequence ID" value="EGQ17219.1"/>
    <property type="molecule type" value="Genomic_DNA"/>
</dbReference>
<accession>F9D0C6</accession>
<evidence type="ECO:0000313" key="3">
    <source>
        <dbReference type="EMBL" id="EGQ17219.1"/>
    </source>
</evidence>
<evidence type="ECO:0000256" key="1">
    <source>
        <dbReference type="SAM" id="MobiDB-lite"/>
    </source>
</evidence>
<dbReference type="SUPFAM" id="SSF52266">
    <property type="entry name" value="SGNH hydrolase"/>
    <property type="match status" value="1"/>
</dbReference>
<gene>
    <name evidence="3" type="ORF">HMPREF9136_0304</name>
</gene>
<dbReference type="AlphaFoldDB" id="F9D0C6"/>
<reference evidence="3 4" key="1">
    <citation type="submission" date="2011-04" db="EMBL/GenBank/DDBJ databases">
        <authorList>
            <person name="Muzny D."/>
            <person name="Qin X."/>
            <person name="Deng J."/>
            <person name="Jiang H."/>
            <person name="Liu Y."/>
            <person name="Qu J."/>
            <person name="Song X.-Z."/>
            <person name="Zhang L."/>
            <person name="Thornton R."/>
            <person name="Coyle M."/>
            <person name="Francisco L."/>
            <person name="Jackson L."/>
            <person name="Javaid M."/>
            <person name="Korchina V."/>
            <person name="Kovar C."/>
            <person name="Mata R."/>
            <person name="Mathew T."/>
            <person name="Ngo R."/>
            <person name="Nguyen L."/>
            <person name="Nguyen N."/>
            <person name="Okwuonu G."/>
            <person name="Ongeri F."/>
            <person name="Pham C."/>
            <person name="Simmons D."/>
            <person name="Wilczek-Boney K."/>
            <person name="Hale W."/>
            <person name="Jakkamsetti A."/>
            <person name="Pham P."/>
            <person name="Ruth R."/>
            <person name="San Lucas F."/>
            <person name="Warren J."/>
            <person name="Zhang J."/>
            <person name="Zhao Z."/>
            <person name="Zhou C."/>
            <person name="Zhu D."/>
            <person name="Lee S."/>
            <person name="Bess C."/>
            <person name="Blankenburg K."/>
            <person name="Forbes L."/>
            <person name="Fu Q."/>
            <person name="Gubbala S."/>
            <person name="Hirani K."/>
            <person name="Jayaseelan J.C."/>
            <person name="Lara F."/>
            <person name="Munidasa M."/>
            <person name="Palculict T."/>
            <person name="Patil S."/>
            <person name="Pu L.-L."/>
            <person name="Saada N."/>
            <person name="Tang L."/>
            <person name="Weissenberger G."/>
            <person name="Zhu Y."/>
            <person name="Hemphill L."/>
            <person name="Shang Y."/>
            <person name="Youmans B."/>
            <person name="Ayvaz T."/>
            <person name="Ross M."/>
            <person name="Santibanez J."/>
            <person name="Aqrawi P."/>
            <person name="Gross S."/>
            <person name="Joshi V."/>
            <person name="Fowler G."/>
            <person name="Nazareth L."/>
            <person name="Reid J."/>
            <person name="Worley K."/>
            <person name="Petrosino J."/>
            <person name="Highlander S."/>
            <person name="Gibbs R."/>
        </authorList>
    </citation>
    <scope>NUCLEOTIDE SEQUENCE [LARGE SCALE GENOMIC DNA]</scope>
    <source>
        <strain evidence="3 4">DSM 3688</strain>
    </source>
</reference>